<feature type="compositionally biased region" description="Basic and acidic residues" evidence="1">
    <location>
        <begin position="131"/>
        <end position="142"/>
    </location>
</feature>
<feature type="region of interest" description="Disordered" evidence="1">
    <location>
        <begin position="107"/>
        <end position="144"/>
    </location>
</feature>
<sequence length="581" mass="63115">MTIAHAHKLLDQELLTVPEALLGQHQDVRQALVSLVGTVDVVILDGSSLFSSEWFSAARSGTSQQKQTQRFVGSVRAEADRIVAATAGQIHLMIVFDHPSARPALKARRTPMSRDNGNGVRRSPQVSPDNFQKRSPDRHTDPMTEWLTNFGGQGEPTFAGHVFDMSSEVTVIISAHEADPLIATSTRVGVIGGVRVQGDRTALASKDSDFFMMIGSERARYRLIPSVKHRVVRVIDLEILERQGKFPGAEGRFVAGLMLGCDYFPTGIEGYGPAKLEKLDPSVFQLATWSQGYEHATAVLHRVGTKLDVRTICDAITPIRNLYEFYRCDLVSKPPSAPRAIEHSPRVLFPDTSFDGGSDEHLRRQSTPALRPFRATPLLQGRQGHGFEMGPLQPLALIRDRKTRHEAAAVRQLEAVQPGRCASTRQIATKGAVGADGFHLLTPERPIVESASEGSNKAKKKITTPAPPRVKAMSAKQGRWARAIASGQSATTSTGDSDGSKGAGALAQVYRMFTMSGALEDLVREVDGGGPGPVEDSKKRRRKAKQARRRHKKGRKATNPSTSSGTSQKSTETVSDAMSIG</sequence>
<feature type="region of interest" description="Disordered" evidence="1">
    <location>
        <begin position="524"/>
        <end position="581"/>
    </location>
</feature>
<dbReference type="Proteomes" id="UP000249464">
    <property type="component" value="Unassembled WGS sequence"/>
</dbReference>
<reference evidence="2 3" key="1">
    <citation type="submission" date="2016-11" db="EMBL/GenBank/DDBJ databases">
        <authorList>
            <person name="Jaros S."/>
            <person name="Januszkiewicz K."/>
            <person name="Wedrychowicz H."/>
        </authorList>
    </citation>
    <scope>NUCLEOTIDE SEQUENCE [LARGE SCALE GENOMIC DNA]</scope>
</reference>
<proteinExistence type="predicted"/>
<protein>
    <submittedName>
        <fullName evidence="2">BQ5605_C028g10480 protein</fullName>
    </submittedName>
</protein>
<dbReference type="EMBL" id="FQNC01000080">
    <property type="protein sequence ID" value="SGZ12118.1"/>
    <property type="molecule type" value="Genomic_DNA"/>
</dbReference>
<dbReference type="AlphaFoldDB" id="A0A2X0MMI5"/>
<feature type="region of interest" description="Disordered" evidence="1">
    <location>
        <begin position="447"/>
        <end position="501"/>
    </location>
</feature>
<feature type="compositionally biased region" description="Polar residues" evidence="1">
    <location>
        <begin position="558"/>
        <end position="581"/>
    </location>
</feature>
<evidence type="ECO:0000313" key="3">
    <source>
        <dbReference type="Proteomes" id="UP000249464"/>
    </source>
</evidence>
<keyword evidence="3" id="KW-1185">Reference proteome</keyword>
<evidence type="ECO:0000256" key="1">
    <source>
        <dbReference type="SAM" id="MobiDB-lite"/>
    </source>
</evidence>
<evidence type="ECO:0000313" key="2">
    <source>
        <dbReference type="EMBL" id="SGZ12118.1"/>
    </source>
</evidence>
<organism evidence="2 3">
    <name type="scientific">Microbotryum silenes-dioicae</name>
    <dbReference type="NCBI Taxonomy" id="796604"/>
    <lineage>
        <taxon>Eukaryota</taxon>
        <taxon>Fungi</taxon>
        <taxon>Dikarya</taxon>
        <taxon>Basidiomycota</taxon>
        <taxon>Pucciniomycotina</taxon>
        <taxon>Microbotryomycetes</taxon>
        <taxon>Microbotryales</taxon>
        <taxon>Microbotryaceae</taxon>
        <taxon>Microbotryum</taxon>
    </lineage>
</organism>
<accession>A0A2X0MMI5</accession>
<name>A0A2X0MMI5_9BASI</name>
<feature type="compositionally biased region" description="Low complexity" evidence="1">
    <location>
        <begin position="483"/>
        <end position="497"/>
    </location>
</feature>
<feature type="compositionally biased region" description="Basic residues" evidence="1">
    <location>
        <begin position="539"/>
        <end position="556"/>
    </location>
</feature>
<gene>
    <name evidence="2" type="primary">BQ5605_C028g10480</name>
    <name evidence="2" type="ORF">BQ5605_C028G10480</name>
</gene>